<dbReference type="eggNOG" id="COG1344">
    <property type="taxonomic scope" value="Bacteria"/>
</dbReference>
<dbReference type="HOGENOM" id="CLU_019929_0_0_5"/>
<dbReference type="PANTHER" id="PTHR42792:SF1">
    <property type="entry name" value="FLAGELLAR HOOK-ASSOCIATED PROTEIN 3"/>
    <property type="match status" value="1"/>
</dbReference>
<protein>
    <submittedName>
        <fullName evidence="1">Uncharacterized protein</fullName>
    </submittedName>
</protein>
<dbReference type="GO" id="GO:0009288">
    <property type="term" value="C:bacterial-type flagellum"/>
    <property type="evidence" value="ECO:0007669"/>
    <property type="project" value="InterPro"/>
</dbReference>
<dbReference type="STRING" id="316055.RPE_1505"/>
<dbReference type="PANTHER" id="PTHR42792">
    <property type="entry name" value="FLAGELLIN"/>
    <property type="match status" value="1"/>
</dbReference>
<evidence type="ECO:0000313" key="1">
    <source>
        <dbReference type="EMBL" id="ABJ05455.1"/>
    </source>
</evidence>
<dbReference type="AlphaFoldDB" id="Q07RH9"/>
<dbReference type="SUPFAM" id="SSF64518">
    <property type="entry name" value="Phase 1 flagellin"/>
    <property type="match status" value="1"/>
</dbReference>
<sequence length="534" mass="54804">MTISGVSGRTSYIGTGILNLRSQLDTLTQQLASGRVSDTYAGQGSGRSLAVSLRAQLSGYSSYADTATNVNTRLNVMNLSLTRLVAINSEVKGAAVSAGNTLDNNGMTAGQKTAALDFTDSVDLLNAQVGDRYLFSGRATDTTPVTEADIILNGNGAAIAGLKQVISERHDADVGTNGMGRTIVSAGATATSVQIGEDYAADPVGPPITLASPFGLKLNAIATTIAGSTVTQPTPTPPATTPPSPDAMGIDFNGLMPKDGDTVSFTFDLPDGTQETIKLTASSATPLPVDAFALDKGDPLAVPAVAPSPSLTATNLQTALTAAVKKLSNGALAAASAIQAGDNFFNNNPPLRVGGTAPFGAATTLVNGSAANTVIWYKGEPDSAGDPARGTAVSRIDEAITVQYGARADEQALRTQLMNVAVFAATKTDATDPYASAKIAALNQRVAQNLAVIPGTQTIQDIQADVAGAQASIKATTNRQTQAKTITQTMLDSIEGINDDEVATKILALQTALQASYTTTSKLYQMSLVNFIGR</sequence>
<dbReference type="Gene3D" id="1.20.1330.10">
    <property type="entry name" value="f41 fragment of flagellin, N-terminal domain"/>
    <property type="match status" value="1"/>
</dbReference>
<dbReference type="InterPro" id="IPR001492">
    <property type="entry name" value="Flagellin"/>
</dbReference>
<accession>Q07RH9</accession>
<gene>
    <name evidence="1" type="ordered locus">RPE_1505</name>
</gene>
<dbReference type="GO" id="GO:0005198">
    <property type="term" value="F:structural molecule activity"/>
    <property type="evidence" value="ECO:0007669"/>
    <property type="project" value="InterPro"/>
</dbReference>
<dbReference type="EMBL" id="CP000463">
    <property type="protein sequence ID" value="ABJ05455.1"/>
    <property type="molecule type" value="Genomic_DNA"/>
</dbReference>
<proteinExistence type="predicted"/>
<dbReference type="OrthoDB" id="7312911at2"/>
<organism evidence="1">
    <name type="scientific">Rhodopseudomonas palustris (strain BisA53)</name>
    <dbReference type="NCBI Taxonomy" id="316055"/>
    <lineage>
        <taxon>Bacteria</taxon>
        <taxon>Pseudomonadati</taxon>
        <taxon>Pseudomonadota</taxon>
        <taxon>Alphaproteobacteria</taxon>
        <taxon>Hyphomicrobiales</taxon>
        <taxon>Nitrobacteraceae</taxon>
        <taxon>Rhodopseudomonas</taxon>
    </lineage>
</organism>
<name>Q07RH9_RHOP5</name>
<dbReference type="KEGG" id="rpe:RPE_1505"/>
<reference evidence="1" key="1">
    <citation type="submission" date="2006-09" db="EMBL/GenBank/DDBJ databases">
        <title>Complete sequence of Rhodopseudomonas palustris BisA53.</title>
        <authorList>
            <consortium name="US DOE Joint Genome Institute"/>
            <person name="Copeland A."/>
            <person name="Lucas S."/>
            <person name="Lapidus A."/>
            <person name="Barry K."/>
            <person name="Detter J.C."/>
            <person name="Glavina del Rio T."/>
            <person name="Hammon N."/>
            <person name="Israni S."/>
            <person name="Dalin E."/>
            <person name="Tice H."/>
            <person name="Pitluck S."/>
            <person name="Chain P."/>
            <person name="Malfatti S."/>
            <person name="Shin M."/>
            <person name="Vergez L."/>
            <person name="Schmutz J."/>
            <person name="Larimer F."/>
            <person name="Land M."/>
            <person name="Hauser L."/>
            <person name="Pelletier D.A."/>
            <person name="Kyrpides N."/>
            <person name="Kim E."/>
            <person name="Harwood C.S."/>
            <person name="Oda Y."/>
            <person name="Richardson P."/>
        </authorList>
    </citation>
    <scope>NUCLEOTIDE SEQUENCE [LARGE SCALE GENOMIC DNA]</scope>
    <source>
        <strain evidence="1">BisA53</strain>
    </source>
</reference>